<dbReference type="Pfam" id="PF09956">
    <property type="entry name" value="Phage_cement_2"/>
    <property type="match status" value="1"/>
</dbReference>
<dbReference type="Proteomes" id="UP001198830">
    <property type="component" value="Unassembled WGS sequence"/>
</dbReference>
<dbReference type="EMBL" id="JAJGNP010000021">
    <property type="protein sequence ID" value="MCC4234487.1"/>
    <property type="molecule type" value="Genomic_DNA"/>
</dbReference>
<proteinExistence type="predicted"/>
<sequence length="114" mass="11711">MSSNFVQPGKVMDFTAPAGGVTESQVLLIGALIVVAQATAAQGVRFAAATEGVFDAPAATHASSQAWTEGQLLYWDDTAKVFTITVGSNTKRGVAAEAKASTAAKGRVKLIQTI</sequence>
<comment type="caution">
    <text evidence="1">The sequence shown here is derived from an EMBL/GenBank/DDBJ whole genome shotgun (WGS) entry which is preliminary data.</text>
</comment>
<dbReference type="RefSeq" id="WP_228227978.1">
    <property type="nucleotide sequence ID" value="NZ_JAJGNP010000021.1"/>
</dbReference>
<keyword evidence="2" id="KW-1185">Reference proteome</keyword>
<protein>
    <submittedName>
        <fullName evidence="1">DUF2190 family protein</fullName>
    </submittedName>
</protein>
<evidence type="ECO:0000313" key="1">
    <source>
        <dbReference type="EMBL" id="MCC4234487.1"/>
    </source>
</evidence>
<reference evidence="1 2" key="1">
    <citation type="submission" date="2021-10" db="EMBL/GenBank/DDBJ databases">
        <title>The diversity and Nitrogen Metabolism of Culturable Nitrate-Utilizing Bacteria Within the Oxygen Minimum Zone of the Changjiang (Yangtze River)Estuary.</title>
        <authorList>
            <person name="Zhang D."/>
            <person name="Zheng J."/>
            <person name="Liu S."/>
            <person name="He W."/>
        </authorList>
    </citation>
    <scope>NUCLEOTIDE SEQUENCE [LARGE SCALE GENOMIC DNA]</scope>
    <source>
        <strain evidence="1 2">FXH275-2</strain>
    </source>
</reference>
<gene>
    <name evidence="1" type="ORF">LL253_17585</name>
</gene>
<accession>A0ABS8H7J2</accession>
<dbReference type="InterPro" id="IPR011231">
    <property type="entry name" value="Phage_VT1-Sakai_H0018"/>
</dbReference>
<evidence type="ECO:0000313" key="2">
    <source>
        <dbReference type="Proteomes" id="UP001198830"/>
    </source>
</evidence>
<organism evidence="1 2">
    <name type="scientific">Sphingobium soli</name>
    <dbReference type="NCBI Taxonomy" id="1591116"/>
    <lineage>
        <taxon>Bacteria</taxon>
        <taxon>Pseudomonadati</taxon>
        <taxon>Pseudomonadota</taxon>
        <taxon>Alphaproteobacteria</taxon>
        <taxon>Sphingomonadales</taxon>
        <taxon>Sphingomonadaceae</taxon>
        <taxon>Sphingobium</taxon>
    </lineage>
</organism>
<name>A0ABS8H7J2_9SPHN</name>